<protein>
    <submittedName>
        <fullName evidence="2">DUF5821 family protein</fullName>
    </submittedName>
</protein>
<keyword evidence="3" id="KW-1185">Reference proteome</keyword>
<evidence type="ECO:0000313" key="2">
    <source>
        <dbReference type="EMBL" id="MFC6724185.1"/>
    </source>
</evidence>
<gene>
    <name evidence="2" type="ORF">ACFQE1_07310</name>
</gene>
<feature type="non-terminal residue" evidence="2">
    <location>
        <position position="77"/>
    </location>
</feature>
<evidence type="ECO:0000259" key="1">
    <source>
        <dbReference type="Pfam" id="PF19138"/>
    </source>
</evidence>
<reference evidence="2 3" key="1">
    <citation type="journal article" date="2019" name="Int. J. Syst. Evol. Microbiol.">
        <title>The Global Catalogue of Microorganisms (GCM) 10K type strain sequencing project: providing services to taxonomists for standard genome sequencing and annotation.</title>
        <authorList>
            <consortium name="The Broad Institute Genomics Platform"/>
            <consortium name="The Broad Institute Genome Sequencing Center for Infectious Disease"/>
            <person name="Wu L."/>
            <person name="Ma J."/>
        </authorList>
    </citation>
    <scope>NUCLEOTIDE SEQUENCE [LARGE SCALE GENOMIC DNA]</scope>
    <source>
        <strain evidence="2 3">NBRC 111368</strain>
    </source>
</reference>
<accession>A0ABD5RXK0</accession>
<comment type="caution">
    <text evidence="2">The sequence shown here is derived from an EMBL/GenBank/DDBJ whole genome shotgun (WGS) entry which is preliminary data.</text>
</comment>
<dbReference type="EMBL" id="JBHSWU010000117">
    <property type="protein sequence ID" value="MFC6724185.1"/>
    <property type="molecule type" value="Genomic_DNA"/>
</dbReference>
<evidence type="ECO:0000313" key="3">
    <source>
        <dbReference type="Proteomes" id="UP001596328"/>
    </source>
</evidence>
<dbReference type="Proteomes" id="UP001596328">
    <property type="component" value="Unassembled WGS sequence"/>
</dbReference>
<dbReference type="Pfam" id="PF19138">
    <property type="entry name" value="TbsP_N"/>
    <property type="match status" value="1"/>
</dbReference>
<proteinExistence type="predicted"/>
<feature type="domain" description="Transcriptional regulator TbsP N-terminal" evidence="1">
    <location>
        <begin position="1"/>
        <end position="75"/>
    </location>
</feature>
<name>A0ABD5RXK0_9EURY</name>
<dbReference type="AlphaFoldDB" id="A0ABD5RXK0"/>
<sequence>MLDDAGEELLVVDPSAATVEELVAVATEADGELPEIRLVADDGVLKDVMDDFIVASNAADLVEAGTLSLRTSSEAGG</sequence>
<organism evidence="2 3">
    <name type="scientific">Halobium palmae</name>
    <dbReference type="NCBI Taxonomy" id="1776492"/>
    <lineage>
        <taxon>Archaea</taxon>
        <taxon>Methanobacteriati</taxon>
        <taxon>Methanobacteriota</taxon>
        <taxon>Stenosarchaea group</taxon>
        <taxon>Halobacteria</taxon>
        <taxon>Halobacteriales</taxon>
        <taxon>Haloferacaceae</taxon>
        <taxon>Halobium</taxon>
    </lineage>
</organism>
<dbReference type="InterPro" id="IPR043859">
    <property type="entry name" value="TbsP-like_N"/>
</dbReference>